<feature type="transmembrane region" description="Helical" evidence="1">
    <location>
        <begin position="274"/>
        <end position="294"/>
    </location>
</feature>
<name>A0A6M5UKH8_9MICO</name>
<dbReference type="RefSeq" id="WP_154799441.1">
    <property type="nucleotide sequence ID" value="NZ_CP052757.1"/>
</dbReference>
<keyword evidence="4" id="KW-1185">Reference proteome</keyword>
<dbReference type="Proteomes" id="UP000451354">
    <property type="component" value="Chromosome"/>
</dbReference>
<dbReference type="PANTHER" id="PTHR31061:SF24">
    <property type="entry name" value="LD22376P"/>
    <property type="match status" value="1"/>
</dbReference>
<dbReference type="Pfam" id="PF07786">
    <property type="entry name" value="HGSNAT_cat"/>
    <property type="match status" value="1"/>
</dbReference>
<keyword evidence="1" id="KW-0812">Transmembrane</keyword>
<organism evidence="3 4">
    <name type="scientific">Cellulosimicrobium protaetiae</name>
    <dbReference type="NCBI Taxonomy" id="2587808"/>
    <lineage>
        <taxon>Bacteria</taxon>
        <taxon>Bacillati</taxon>
        <taxon>Actinomycetota</taxon>
        <taxon>Actinomycetes</taxon>
        <taxon>Micrococcales</taxon>
        <taxon>Promicromonosporaceae</taxon>
        <taxon>Cellulosimicrobium</taxon>
    </lineage>
</organism>
<evidence type="ECO:0000313" key="4">
    <source>
        <dbReference type="Proteomes" id="UP000451354"/>
    </source>
</evidence>
<feature type="transmembrane region" description="Helical" evidence="1">
    <location>
        <begin position="306"/>
        <end position="325"/>
    </location>
</feature>
<feature type="transmembrane region" description="Helical" evidence="1">
    <location>
        <begin position="114"/>
        <end position="134"/>
    </location>
</feature>
<keyword evidence="1" id="KW-0472">Membrane</keyword>
<accession>A0A6M5UKH8</accession>
<evidence type="ECO:0000313" key="3">
    <source>
        <dbReference type="EMBL" id="QJW37843.1"/>
    </source>
</evidence>
<sequence>MEPGGTVTAAVRTRPSTRIAALDWLRGIMLVASVTINSMVILPPSFHHSPWDGVNLEDVIFPIFVTLSGCGLAFALNRRTDWPRFARRVLVLFGLGLVYNWVVDGTQSLGELRVTGVLQLYAVVVLLTALGHQLTRTWRGWLGWTAFYASTYSALLMWWSTRCPDSTLTRECNPSGAIDSAVFGSHMYAGGLLGHDPEGLVAIYGSMVSVAAGATVGHLVLAIHRRSADVPLRRYVAPLTLLGAGLLAAAWLLPRVADLLGADLPTMKRLWTPPFALAIAGGVAIAMGLAVVVTRKIESRPVLDTALLYWLVALGRNSLLVYFGSHVLSSLLRRYPGGRGEGVLFQAVNALGGGWAGQIAVTLALLLFWTTLAVVLHRRRIYLTA</sequence>
<proteinExistence type="predicted"/>
<keyword evidence="1" id="KW-1133">Transmembrane helix</keyword>
<evidence type="ECO:0000256" key="1">
    <source>
        <dbReference type="SAM" id="Phobius"/>
    </source>
</evidence>
<dbReference type="PANTHER" id="PTHR31061">
    <property type="entry name" value="LD22376P"/>
    <property type="match status" value="1"/>
</dbReference>
<dbReference type="InterPro" id="IPR012429">
    <property type="entry name" value="HGSNAT_cat"/>
</dbReference>
<dbReference type="AlphaFoldDB" id="A0A6M5UKH8"/>
<feature type="domain" description="Heparan-alpha-glucosaminide N-acetyltransferase catalytic" evidence="2">
    <location>
        <begin position="18"/>
        <end position="138"/>
    </location>
</feature>
<feature type="transmembrane region" description="Helical" evidence="1">
    <location>
        <begin position="201"/>
        <end position="223"/>
    </location>
</feature>
<dbReference type="KEGG" id="cprt:FIC82_018380"/>
<dbReference type="EMBL" id="CP052757">
    <property type="protein sequence ID" value="QJW37843.1"/>
    <property type="molecule type" value="Genomic_DNA"/>
</dbReference>
<feature type="transmembrane region" description="Helical" evidence="1">
    <location>
        <begin position="355"/>
        <end position="376"/>
    </location>
</feature>
<feature type="transmembrane region" description="Helical" evidence="1">
    <location>
        <begin position="59"/>
        <end position="76"/>
    </location>
</feature>
<protein>
    <submittedName>
        <fullName evidence="3">DUF1624 domain-containing protein</fullName>
    </submittedName>
</protein>
<feature type="transmembrane region" description="Helical" evidence="1">
    <location>
        <begin position="141"/>
        <end position="159"/>
    </location>
</feature>
<dbReference type="OrthoDB" id="9788724at2"/>
<gene>
    <name evidence="3" type="ORF">FIC82_018380</name>
</gene>
<feature type="transmembrane region" description="Helical" evidence="1">
    <location>
        <begin position="24"/>
        <end position="47"/>
    </location>
</feature>
<feature type="transmembrane region" description="Helical" evidence="1">
    <location>
        <begin position="85"/>
        <end position="102"/>
    </location>
</feature>
<feature type="transmembrane region" description="Helical" evidence="1">
    <location>
        <begin position="235"/>
        <end position="254"/>
    </location>
</feature>
<reference evidence="4" key="1">
    <citation type="journal article" date="2022" name="Int. J. Syst. Evol. Microbiol.">
        <title>Cellulosimicrobium protaetiae sp. nov., isolated from the gut of the larva of Protaetia brevitarsis seulensis.</title>
        <authorList>
            <person name="Le Han H."/>
            <person name="Nguyen T.T.H."/>
            <person name="Li Z."/>
            <person name="Shin N.R."/>
            <person name="Kim S.G."/>
        </authorList>
    </citation>
    <scope>NUCLEOTIDE SEQUENCE [LARGE SCALE GENOMIC DNA]</scope>
    <source>
        <strain evidence="4">BI34</strain>
    </source>
</reference>
<evidence type="ECO:0000259" key="2">
    <source>
        <dbReference type="Pfam" id="PF07786"/>
    </source>
</evidence>